<dbReference type="InterPro" id="IPR018365">
    <property type="entry name" value="Cell_cycle_FtsW-rel_CS"/>
</dbReference>
<feature type="transmembrane region" description="Helical" evidence="6">
    <location>
        <begin position="321"/>
        <end position="342"/>
    </location>
</feature>
<dbReference type="AlphaFoldDB" id="A0A1R1EEI7"/>
<dbReference type="GO" id="GO:0005886">
    <property type="term" value="C:plasma membrane"/>
    <property type="evidence" value="ECO:0007669"/>
    <property type="project" value="TreeGrafter"/>
</dbReference>
<feature type="transmembrane region" description="Helical" evidence="6">
    <location>
        <begin position="70"/>
        <end position="88"/>
    </location>
</feature>
<feature type="transmembrane region" description="Helical" evidence="6">
    <location>
        <begin position="161"/>
        <end position="178"/>
    </location>
</feature>
<organism evidence="7 8">
    <name type="scientific">Paenibacillus rhizosphaerae</name>
    <dbReference type="NCBI Taxonomy" id="297318"/>
    <lineage>
        <taxon>Bacteria</taxon>
        <taxon>Bacillati</taxon>
        <taxon>Bacillota</taxon>
        <taxon>Bacilli</taxon>
        <taxon>Bacillales</taxon>
        <taxon>Paenibacillaceae</taxon>
        <taxon>Paenibacillus</taxon>
    </lineage>
</organism>
<sequence>MLRKLKQLDFAVMLVLLCLMAFSLTSIYSVTAGRPKTDHYSVRMAVYYVIGFAGFLATSLVNYKLLIKYALYVYIFGLMLLLFVLFAGNEYYGARGWLTLPGGLSLQPAELFKLFLVIFLSSLLLRKNRDRSRGLYFWRDVVPMGLLTFVPLMLVMAQNDLGNALCYLLILVGLLWIGGIRYVHALIGFAVAFAAIFGGIQAYIHYHDEAAKLFKSIGREHWIARFDPWLVPDKASRDDSWQTYNAKLAIGSGGLDGKGYMQGTTIQSDGRVPLAFADSIFVQIAEEYGFIGSSALLLLYFILIHRMILIAADCRDRAGPYLITGIITMFIYQIFVNIGAFIGLMPLTGITLPFISYGGTSLVINMVSIGVVMSVRIHGQEEEELLPLQNEPAPATGTGKILRLIRDGFNRN</sequence>
<dbReference type="InterPro" id="IPR001182">
    <property type="entry name" value="FtsW/RodA"/>
</dbReference>
<evidence type="ECO:0000256" key="3">
    <source>
        <dbReference type="ARBA" id="ARBA00022960"/>
    </source>
</evidence>
<feature type="transmembrane region" description="Helical" evidence="6">
    <location>
        <begin position="108"/>
        <end position="125"/>
    </location>
</feature>
<keyword evidence="8" id="KW-1185">Reference proteome</keyword>
<gene>
    <name evidence="7" type="ORF">BK138_28565</name>
</gene>
<feature type="transmembrane region" description="Helical" evidence="6">
    <location>
        <begin position="45"/>
        <end position="63"/>
    </location>
</feature>
<protein>
    <submittedName>
        <fullName evidence="7">Cell cycle protein</fullName>
    </submittedName>
</protein>
<reference evidence="7 8" key="1">
    <citation type="submission" date="2016-11" db="EMBL/GenBank/DDBJ databases">
        <title>Paenibacillus species isolates.</title>
        <authorList>
            <person name="Beno S.M."/>
        </authorList>
    </citation>
    <scope>NUCLEOTIDE SEQUENCE [LARGE SCALE GENOMIC DNA]</scope>
    <source>
        <strain evidence="7 8">FSL R5-0378</strain>
    </source>
</reference>
<dbReference type="GO" id="GO:0015648">
    <property type="term" value="F:lipid-linked peptidoglycan transporter activity"/>
    <property type="evidence" value="ECO:0007669"/>
    <property type="project" value="TreeGrafter"/>
</dbReference>
<feature type="transmembrane region" description="Helical" evidence="6">
    <location>
        <begin position="185"/>
        <end position="204"/>
    </location>
</feature>
<evidence type="ECO:0000313" key="8">
    <source>
        <dbReference type="Proteomes" id="UP000187172"/>
    </source>
</evidence>
<feature type="transmembrane region" description="Helical" evidence="6">
    <location>
        <begin position="288"/>
        <end position="309"/>
    </location>
</feature>
<keyword evidence="3" id="KW-0133">Cell shape</keyword>
<evidence type="ECO:0000256" key="1">
    <source>
        <dbReference type="ARBA" id="ARBA00004141"/>
    </source>
</evidence>
<dbReference type="STRING" id="297318.BK138_28565"/>
<evidence type="ECO:0000256" key="2">
    <source>
        <dbReference type="ARBA" id="ARBA00022692"/>
    </source>
</evidence>
<comment type="caution">
    <text evidence="7">The sequence shown here is derived from an EMBL/GenBank/DDBJ whole genome shotgun (WGS) entry which is preliminary data.</text>
</comment>
<feature type="transmembrane region" description="Helical" evidence="6">
    <location>
        <begin position="354"/>
        <end position="375"/>
    </location>
</feature>
<proteinExistence type="predicted"/>
<evidence type="ECO:0000256" key="6">
    <source>
        <dbReference type="SAM" id="Phobius"/>
    </source>
</evidence>
<dbReference type="Proteomes" id="UP000187172">
    <property type="component" value="Unassembled WGS sequence"/>
</dbReference>
<evidence type="ECO:0000256" key="5">
    <source>
        <dbReference type="ARBA" id="ARBA00023136"/>
    </source>
</evidence>
<evidence type="ECO:0000313" key="7">
    <source>
        <dbReference type="EMBL" id="OMF50238.1"/>
    </source>
</evidence>
<dbReference type="PANTHER" id="PTHR30474">
    <property type="entry name" value="CELL CYCLE PROTEIN"/>
    <property type="match status" value="1"/>
</dbReference>
<accession>A0A1R1EEI7</accession>
<dbReference type="Pfam" id="PF01098">
    <property type="entry name" value="FTSW_RODA_SPOVE"/>
    <property type="match status" value="1"/>
</dbReference>
<dbReference type="PANTHER" id="PTHR30474:SF1">
    <property type="entry name" value="PEPTIDOGLYCAN GLYCOSYLTRANSFERASE MRDB"/>
    <property type="match status" value="1"/>
</dbReference>
<dbReference type="GO" id="GO:0008360">
    <property type="term" value="P:regulation of cell shape"/>
    <property type="evidence" value="ECO:0007669"/>
    <property type="project" value="UniProtKB-KW"/>
</dbReference>
<dbReference type="PROSITE" id="PS00428">
    <property type="entry name" value="FTSW_RODA_SPOVE"/>
    <property type="match status" value="1"/>
</dbReference>
<name>A0A1R1EEI7_9BACL</name>
<dbReference type="GO" id="GO:0051301">
    <property type="term" value="P:cell division"/>
    <property type="evidence" value="ECO:0007669"/>
    <property type="project" value="InterPro"/>
</dbReference>
<comment type="subcellular location">
    <subcellularLocation>
        <location evidence="1">Membrane</location>
        <topology evidence="1">Multi-pass membrane protein</topology>
    </subcellularLocation>
</comment>
<dbReference type="EMBL" id="MRTP01000012">
    <property type="protein sequence ID" value="OMF50238.1"/>
    <property type="molecule type" value="Genomic_DNA"/>
</dbReference>
<keyword evidence="5 6" id="KW-0472">Membrane</keyword>
<keyword evidence="2 6" id="KW-0812">Transmembrane</keyword>
<evidence type="ECO:0000256" key="4">
    <source>
        <dbReference type="ARBA" id="ARBA00022989"/>
    </source>
</evidence>
<dbReference type="RefSeq" id="WP_076174705.1">
    <property type="nucleotide sequence ID" value="NZ_MRTP01000012.1"/>
</dbReference>
<dbReference type="GO" id="GO:0032153">
    <property type="term" value="C:cell division site"/>
    <property type="evidence" value="ECO:0007669"/>
    <property type="project" value="TreeGrafter"/>
</dbReference>
<keyword evidence="4 6" id="KW-1133">Transmembrane helix</keyword>
<feature type="transmembrane region" description="Helical" evidence="6">
    <location>
        <begin position="137"/>
        <end position="155"/>
    </location>
</feature>